<dbReference type="STRING" id="1280514.AXFE_01760"/>
<dbReference type="RefSeq" id="WP_052604016.1">
    <property type="nucleotide sequence ID" value="NZ_JXYS01000003.1"/>
</dbReference>
<dbReference type="PROSITE" id="PS51740">
    <property type="entry name" value="SPOVT_ABRB"/>
    <property type="match status" value="1"/>
</dbReference>
<dbReference type="InterPro" id="IPR007159">
    <property type="entry name" value="SpoVT-AbrB_dom"/>
</dbReference>
<keyword evidence="5" id="KW-1185">Reference proteome</keyword>
<dbReference type="SMART" id="SM00966">
    <property type="entry name" value="SpoVT_AbrB"/>
    <property type="match status" value="1"/>
</dbReference>
<evidence type="ECO:0000259" key="3">
    <source>
        <dbReference type="PROSITE" id="PS51740"/>
    </source>
</evidence>
<organism evidence="4 5">
    <name type="scientific">Acidithrix ferrooxidans</name>
    <dbReference type="NCBI Taxonomy" id="1280514"/>
    <lineage>
        <taxon>Bacteria</taxon>
        <taxon>Bacillati</taxon>
        <taxon>Actinomycetota</taxon>
        <taxon>Acidimicrobiia</taxon>
        <taxon>Acidimicrobiales</taxon>
        <taxon>Acidimicrobiaceae</taxon>
        <taxon>Acidithrix</taxon>
    </lineage>
</organism>
<dbReference type="Proteomes" id="UP000032360">
    <property type="component" value="Unassembled WGS sequence"/>
</dbReference>
<evidence type="ECO:0000256" key="2">
    <source>
        <dbReference type="SAM" id="MobiDB-lite"/>
    </source>
</evidence>
<feature type="region of interest" description="Disordered" evidence="2">
    <location>
        <begin position="68"/>
        <end position="90"/>
    </location>
</feature>
<proteinExistence type="predicted"/>
<gene>
    <name evidence="4" type="ORF">AXFE_01760</name>
</gene>
<dbReference type="NCBIfam" id="TIGR01439">
    <property type="entry name" value="lp_hng_hel_AbrB"/>
    <property type="match status" value="1"/>
</dbReference>
<feature type="domain" description="SpoVT-AbrB" evidence="3">
    <location>
        <begin position="1"/>
        <end position="48"/>
    </location>
</feature>
<feature type="compositionally biased region" description="Basic and acidic residues" evidence="2">
    <location>
        <begin position="68"/>
        <end position="82"/>
    </location>
</feature>
<dbReference type="SUPFAM" id="SSF89447">
    <property type="entry name" value="AbrB/MazE/MraZ-like"/>
    <property type="match status" value="1"/>
</dbReference>
<dbReference type="AlphaFoldDB" id="A0A0D8HLN2"/>
<evidence type="ECO:0000313" key="4">
    <source>
        <dbReference type="EMBL" id="KJF18890.1"/>
    </source>
</evidence>
<keyword evidence="1" id="KW-0238">DNA-binding</keyword>
<accession>A0A0D8HLN2</accession>
<reference evidence="4 5" key="1">
    <citation type="submission" date="2015-01" db="EMBL/GenBank/DDBJ databases">
        <title>Draft genome of the acidophilic iron oxidizer Acidithrix ferrooxidans strain Py-F3.</title>
        <authorList>
            <person name="Poehlein A."/>
            <person name="Eisen S."/>
            <person name="Schloemann M."/>
            <person name="Johnson B.D."/>
            <person name="Daniel R."/>
            <person name="Muehling M."/>
        </authorList>
    </citation>
    <scope>NUCLEOTIDE SEQUENCE [LARGE SCALE GENOMIC DNA]</scope>
    <source>
        <strain evidence="4 5">Py-F3</strain>
    </source>
</reference>
<dbReference type="Gene3D" id="2.10.260.10">
    <property type="match status" value="1"/>
</dbReference>
<dbReference type="EMBL" id="JXYS01000003">
    <property type="protein sequence ID" value="KJF18890.1"/>
    <property type="molecule type" value="Genomic_DNA"/>
</dbReference>
<evidence type="ECO:0000256" key="1">
    <source>
        <dbReference type="PROSITE-ProRule" id="PRU01076"/>
    </source>
</evidence>
<protein>
    <recommendedName>
        <fullName evidence="3">SpoVT-AbrB domain-containing protein</fullName>
    </recommendedName>
</protein>
<comment type="caution">
    <text evidence="4">The sequence shown here is derived from an EMBL/GenBank/DDBJ whole genome shotgun (WGS) entry which is preliminary data.</text>
</comment>
<evidence type="ECO:0000313" key="5">
    <source>
        <dbReference type="Proteomes" id="UP000032360"/>
    </source>
</evidence>
<sequence>METVTVHGSGRLTVPASVRKQLGLTEGTELEIEVDMEQEALVLRRVVYLRLEDAWAYTPDHRELMERAHRDSKEGRVKRLSEEDLESLGS</sequence>
<dbReference type="GO" id="GO:0003677">
    <property type="term" value="F:DNA binding"/>
    <property type="evidence" value="ECO:0007669"/>
    <property type="project" value="UniProtKB-UniRule"/>
</dbReference>
<dbReference type="InterPro" id="IPR037914">
    <property type="entry name" value="SpoVT-AbrB_sf"/>
</dbReference>
<dbReference type="Pfam" id="PF04014">
    <property type="entry name" value="MazE_antitoxin"/>
    <property type="match status" value="1"/>
</dbReference>
<name>A0A0D8HLN2_9ACTN</name>